<dbReference type="CDD" id="cd14066">
    <property type="entry name" value="STKc_IRAK"/>
    <property type="match status" value="1"/>
</dbReference>
<dbReference type="GO" id="GO:0005524">
    <property type="term" value="F:ATP binding"/>
    <property type="evidence" value="ECO:0007669"/>
    <property type="project" value="UniProtKB-UniRule"/>
</dbReference>
<dbReference type="PROSITE" id="PS50011">
    <property type="entry name" value="PROTEIN_KINASE_DOM"/>
    <property type="match status" value="1"/>
</dbReference>
<evidence type="ECO:0000313" key="25">
    <source>
        <dbReference type="EMBL" id="KAG0556044.1"/>
    </source>
</evidence>
<dbReference type="Pfam" id="PF13855">
    <property type="entry name" value="LRR_8"/>
    <property type="match status" value="1"/>
</dbReference>
<keyword evidence="15 23" id="KW-1133">Transmembrane helix</keyword>
<evidence type="ECO:0000256" key="23">
    <source>
        <dbReference type="SAM" id="Phobius"/>
    </source>
</evidence>
<feature type="binding site" evidence="21">
    <location>
        <position position="984"/>
    </location>
    <ligand>
        <name>ATP</name>
        <dbReference type="ChEBI" id="CHEBI:30616"/>
    </ligand>
</feature>
<protein>
    <recommendedName>
        <fullName evidence="4">non-specific serine/threonine protein kinase</fullName>
        <ecNumber evidence="4">2.7.11.1</ecNumber>
    </recommendedName>
</protein>
<dbReference type="Gene3D" id="1.10.510.10">
    <property type="entry name" value="Transferase(Phosphotransferase) domain 1"/>
    <property type="match status" value="1"/>
</dbReference>
<dbReference type="PROSITE" id="PS00108">
    <property type="entry name" value="PROTEIN_KINASE_ST"/>
    <property type="match status" value="1"/>
</dbReference>
<dbReference type="GO" id="GO:0005886">
    <property type="term" value="C:plasma membrane"/>
    <property type="evidence" value="ECO:0007669"/>
    <property type="project" value="UniProtKB-SubCell"/>
</dbReference>
<evidence type="ECO:0000256" key="6">
    <source>
        <dbReference type="ARBA" id="ARBA00022527"/>
    </source>
</evidence>
<evidence type="ECO:0000256" key="4">
    <source>
        <dbReference type="ARBA" id="ARBA00012513"/>
    </source>
</evidence>
<dbReference type="InterPro" id="IPR008271">
    <property type="entry name" value="Ser/Thr_kinase_AS"/>
</dbReference>
<comment type="caution">
    <text evidence="25">The sequence shown here is derived from an EMBL/GenBank/DDBJ whole genome shotgun (WGS) entry which is preliminary data.</text>
</comment>
<keyword evidence="9 23" id="KW-0812">Transmembrane</keyword>
<comment type="catalytic activity">
    <reaction evidence="20">
        <text>L-seryl-[protein] + ATP = O-phospho-L-seryl-[protein] + ADP + H(+)</text>
        <dbReference type="Rhea" id="RHEA:17989"/>
        <dbReference type="Rhea" id="RHEA-COMP:9863"/>
        <dbReference type="Rhea" id="RHEA-COMP:11604"/>
        <dbReference type="ChEBI" id="CHEBI:15378"/>
        <dbReference type="ChEBI" id="CHEBI:29999"/>
        <dbReference type="ChEBI" id="CHEBI:30616"/>
        <dbReference type="ChEBI" id="CHEBI:83421"/>
        <dbReference type="ChEBI" id="CHEBI:456216"/>
        <dbReference type="EC" id="2.7.11.1"/>
    </reaction>
</comment>
<keyword evidence="13" id="KW-0418">Kinase</keyword>
<keyword evidence="8" id="KW-0808">Transferase</keyword>
<dbReference type="SMART" id="SM00220">
    <property type="entry name" value="S_TKc"/>
    <property type="match status" value="1"/>
</dbReference>
<evidence type="ECO:0000256" key="22">
    <source>
        <dbReference type="SAM" id="MobiDB-lite"/>
    </source>
</evidence>
<keyword evidence="14 21" id="KW-0067">ATP-binding</keyword>
<evidence type="ECO:0000256" key="8">
    <source>
        <dbReference type="ARBA" id="ARBA00022679"/>
    </source>
</evidence>
<proteinExistence type="inferred from homology"/>
<dbReference type="InterPro" id="IPR032675">
    <property type="entry name" value="LRR_dom_sf"/>
</dbReference>
<keyword evidence="12 21" id="KW-0547">Nucleotide-binding</keyword>
<evidence type="ECO:0000256" key="13">
    <source>
        <dbReference type="ARBA" id="ARBA00022777"/>
    </source>
</evidence>
<evidence type="ECO:0000256" key="11">
    <source>
        <dbReference type="ARBA" id="ARBA00022737"/>
    </source>
</evidence>
<dbReference type="SUPFAM" id="SSF52047">
    <property type="entry name" value="RNI-like"/>
    <property type="match status" value="1"/>
</dbReference>
<feature type="compositionally biased region" description="Polar residues" evidence="22">
    <location>
        <begin position="12"/>
        <end position="30"/>
    </location>
</feature>
<keyword evidence="7" id="KW-0433">Leucine-rich repeat</keyword>
<gene>
    <name evidence="25" type="ORF">KC19_11G021200</name>
</gene>
<name>A0A8T0GCG4_CERPU</name>
<dbReference type="FunFam" id="1.10.510.10:FF:000309">
    <property type="entry name" value="Leucine-rich repeat receptor-like protein kinase"/>
    <property type="match status" value="1"/>
</dbReference>
<evidence type="ECO:0000256" key="5">
    <source>
        <dbReference type="ARBA" id="ARBA00022475"/>
    </source>
</evidence>
<comment type="similarity">
    <text evidence="3">Belongs to the RLP family.</text>
</comment>
<evidence type="ECO:0000259" key="24">
    <source>
        <dbReference type="PROSITE" id="PS50011"/>
    </source>
</evidence>
<evidence type="ECO:0000256" key="18">
    <source>
        <dbReference type="ARBA" id="ARBA00023180"/>
    </source>
</evidence>
<accession>A0A8T0GCG4</accession>
<evidence type="ECO:0000256" key="12">
    <source>
        <dbReference type="ARBA" id="ARBA00022741"/>
    </source>
</evidence>
<dbReference type="EC" id="2.7.11.1" evidence="4"/>
<comment type="subcellular location">
    <subcellularLocation>
        <location evidence="1">Cell membrane</location>
        <topology evidence="1">Single-pass membrane protein</topology>
    </subcellularLocation>
    <subcellularLocation>
        <location evidence="2">Membrane</location>
        <topology evidence="2">Single-pass type I membrane protein</topology>
    </subcellularLocation>
</comment>
<evidence type="ECO:0000256" key="1">
    <source>
        <dbReference type="ARBA" id="ARBA00004162"/>
    </source>
</evidence>
<keyword evidence="18" id="KW-0325">Glycoprotein</keyword>
<evidence type="ECO:0000256" key="7">
    <source>
        <dbReference type="ARBA" id="ARBA00022614"/>
    </source>
</evidence>
<dbReference type="Pfam" id="PF00560">
    <property type="entry name" value="LRR_1"/>
    <property type="match status" value="8"/>
</dbReference>
<dbReference type="Gene3D" id="3.80.10.10">
    <property type="entry name" value="Ribonuclease Inhibitor"/>
    <property type="match status" value="3"/>
</dbReference>
<keyword evidence="10" id="KW-0732">Signal</keyword>
<dbReference type="FunFam" id="3.30.200.20:FF:000150">
    <property type="entry name" value="serine/threonine-protein kinase BRI1-like 2"/>
    <property type="match status" value="1"/>
</dbReference>
<evidence type="ECO:0000256" key="3">
    <source>
        <dbReference type="ARBA" id="ARBA00009592"/>
    </source>
</evidence>
<feature type="transmembrane region" description="Helical" evidence="23">
    <location>
        <begin position="862"/>
        <end position="887"/>
    </location>
</feature>
<dbReference type="Proteomes" id="UP000822688">
    <property type="component" value="Chromosome 11"/>
</dbReference>
<reference evidence="25 26" key="1">
    <citation type="submission" date="2020-06" db="EMBL/GenBank/DDBJ databases">
        <title>WGS assembly of Ceratodon purpureus strain R40.</title>
        <authorList>
            <person name="Carey S.B."/>
            <person name="Jenkins J."/>
            <person name="Shu S."/>
            <person name="Lovell J.T."/>
            <person name="Sreedasyam A."/>
            <person name="Maumus F."/>
            <person name="Tiley G.P."/>
            <person name="Fernandez-Pozo N."/>
            <person name="Barry K."/>
            <person name="Chen C."/>
            <person name="Wang M."/>
            <person name="Lipzen A."/>
            <person name="Daum C."/>
            <person name="Saski C.A."/>
            <person name="Payton A.C."/>
            <person name="Mcbreen J.C."/>
            <person name="Conrad R.E."/>
            <person name="Kollar L.M."/>
            <person name="Olsson S."/>
            <person name="Huttunen S."/>
            <person name="Landis J.B."/>
            <person name="Wickett N.J."/>
            <person name="Johnson M.G."/>
            <person name="Rensing S.A."/>
            <person name="Grimwood J."/>
            <person name="Schmutz J."/>
            <person name="Mcdaniel S.F."/>
        </authorList>
    </citation>
    <scope>NUCLEOTIDE SEQUENCE [LARGE SCALE GENOMIC DNA]</scope>
    <source>
        <strain evidence="25 26">R40</strain>
    </source>
</reference>
<dbReference type="SMART" id="SM00369">
    <property type="entry name" value="LRR_TYP"/>
    <property type="match status" value="8"/>
</dbReference>
<dbReference type="InterPro" id="IPR001611">
    <property type="entry name" value="Leu-rich_rpt"/>
</dbReference>
<dbReference type="PANTHER" id="PTHR48056">
    <property type="entry name" value="LRR RECEPTOR-LIKE SERINE/THREONINE-PROTEIN KINASE-RELATED"/>
    <property type="match status" value="1"/>
</dbReference>
<dbReference type="EMBL" id="CM026432">
    <property type="protein sequence ID" value="KAG0556044.1"/>
    <property type="molecule type" value="Genomic_DNA"/>
</dbReference>
<dbReference type="FunFam" id="3.80.10.10:FF:000095">
    <property type="entry name" value="LRR receptor-like serine/threonine-protein kinase GSO1"/>
    <property type="match status" value="1"/>
</dbReference>
<feature type="region of interest" description="Disordered" evidence="22">
    <location>
        <begin position="1"/>
        <end position="30"/>
    </location>
</feature>
<dbReference type="InterPro" id="IPR011009">
    <property type="entry name" value="Kinase-like_dom_sf"/>
</dbReference>
<keyword evidence="16 23" id="KW-0472">Membrane</keyword>
<dbReference type="AlphaFoldDB" id="A0A8T0GCG4"/>
<evidence type="ECO:0000256" key="9">
    <source>
        <dbReference type="ARBA" id="ARBA00022692"/>
    </source>
</evidence>
<evidence type="ECO:0000256" key="14">
    <source>
        <dbReference type="ARBA" id="ARBA00022840"/>
    </source>
</evidence>
<dbReference type="FunFam" id="3.80.10.10:FF:000111">
    <property type="entry name" value="LRR receptor-like serine/threonine-protein kinase ERECTA"/>
    <property type="match status" value="1"/>
</dbReference>
<comment type="catalytic activity">
    <reaction evidence="19">
        <text>L-threonyl-[protein] + ATP = O-phospho-L-threonyl-[protein] + ADP + H(+)</text>
        <dbReference type="Rhea" id="RHEA:46608"/>
        <dbReference type="Rhea" id="RHEA-COMP:11060"/>
        <dbReference type="Rhea" id="RHEA-COMP:11605"/>
        <dbReference type="ChEBI" id="CHEBI:15378"/>
        <dbReference type="ChEBI" id="CHEBI:30013"/>
        <dbReference type="ChEBI" id="CHEBI:30616"/>
        <dbReference type="ChEBI" id="CHEBI:61977"/>
        <dbReference type="ChEBI" id="CHEBI:456216"/>
        <dbReference type="EC" id="2.7.11.1"/>
    </reaction>
</comment>
<keyword evidence="6" id="KW-0723">Serine/threonine-protein kinase</keyword>
<keyword evidence="17" id="KW-0675">Receptor</keyword>
<evidence type="ECO:0000256" key="17">
    <source>
        <dbReference type="ARBA" id="ARBA00023170"/>
    </source>
</evidence>
<dbReference type="PROSITE" id="PS00107">
    <property type="entry name" value="PROTEIN_KINASE_ATP"/>
    <property type="match status" value="1"/>
</dbReference>
<dbReference type="InterPro" id="IPR017441">
    <property type="entry name" value="Protein_kinase_ATP_BS"/>
</dbReference>
<dbReference type="SUPFAM" id="SSF56112">
    <property type="entry name" value="Protein kinase-like (PK-like)"/>
    <property type="match status" value="1"/>
</dbReference>
<evidence type="ECO:0000313" key="26">
    <source>
        <dbReference type="Proteomes" id="UP000822688"/>
    </source>
</evidence>
<dbReference type="FunFam" id="3.80.10.10:FF:000383">
    <property type="entry name" value="Leucine-rich repeat receptor protein kinase EMS1"/>
    <property type="match status" value="1"/>
</dbReference>
<evidence type="ECO:0000256" key="21">
    <source>
        <dbReference type="PROSITE-ProRule" id="PRU10141"/>
    </source>
</evidence>
<evidence type="ECO:0000256" key="19">
    <source>
        <dbReference type="ARBA" id="ARBA00047899"/>
    </source>
</evidence>
<dbReference type="Pfam" id="PF00069">
    <property type="entry name" value="Pkinase"/>
    <property type="match status" value="1"/>
</dbReference>
<keyword evidence="5" id="KW-1003">Cell membrane</keyword>
<evidence type="ECO:0000256" key="2">
    <source>
        <dbReference type="ARBA" id="ARBA00004479"/>
    </source>
</evidence>
<feature type="domain" description="Protein kinase" evidence="24">
    <location>
        <begin position="955"/>
        <end position="1230"/>
    </location>
</feature>
<dbReference type="InterPro" id="IPR000719">
    <property type="entry name" value="Prot_kinase_dom"/>
</dbReference>
<dbReference type="GO" id="GO:0033612">
    <property type="term" value="F:receptor serine/threonine kinase binding"/>
    <property type="evidence" value="ECO:0007669"/>
    <property type="project" value="TreeGrafter"/>
</dbReference>
<evidence type="ECO:0000256" key="20">
    <source>
        <dbReference type="ARBA" id="ARBA00048679"/>
    </source>
</evidence>
<sequence length="1256" mass="138019">MEPGISNHPRTKYSQPTNQESNSATNREGTNSLVLDGHSIEPHFCRVSSRAAASRRFVGLDSTTYHAKWLISGAPHLSMSMCTLRTWILFLCFVLSTTQSHTFTSAARVDGGIQRAARRRPNFRNRELLAFNYSRGRLSQDEAILLSWKSSSPFLTAYWGQNDERDRNSGPCDWPRVGCGEWQGELRVTVLNLTSINLTGPVPAQISSLSALTFLSLSSNNLTGNIPPEIGDCFNLKELNLTDNKLEGPIPIHFGRLAQLQELDLSRNRLKGPIPPELFTNCTNLIYWNVSSNKLTGSLPNELGDCANLRIVDVGNNTLMGEIPPRVGQLPFLQELIMADNNGFIGSIPDTLLSNCQNLVSLDIAWNNFSGPLPQKLGNCSNLDMLIMQGNHFTGSIPDDFGNLKKLRLLALGNNNLTGTLPQSLRNCSLLELLDVGNNNLTGPVPTWLGQLPNLHFITLQINRFSGTIPVEVTTLPMLRYLDLSVNSIQGSVLPEFGRVASLRMLRLSGNNLTGTIPAELGNITHLQGLDLSSNWLSGAIPSSLGNLRDLLWLQLGNNTLNGTIPPELTNCSSLLWINLAKNELTGPIPEDFSTVGWDAGRVFRQNQENPWILDGVGECSIVSTWSPGQSQHFDTLLDLNDPQRCHSWLPFLVRGGLKFRSNSFNGESKVLSYWQLGKNDLNGSIPNFNRSNSTTTLGFLILSENHLTGPIPPELGSQPLYNLNVSKNHLNGSIPATLGNASLLVTLDMAYNDLSGALPLELGELSSLTVLNVSYNRLLSGTIPSKGQFTTLGWDPYMGDINLCFNDSDPMLKNVLENANWANGTMNVPLLCSQMRSSSGSGGAPSGGDRPNIRRRKIMKALTIAFLSSFSTLAALLIVCTCYCLVVNWRKRKAEETEKALGLYWEDDSGKSHFSEVPKSRSMRHMRHIAVASFGTPCLESLTYAHLLQATNNFSPSNIVGDGGFGIVYKAQLANGTTVAIKKLVQNGAQGPREFQAEMETLGMIQHENLVSLLGYCCSDDEMLLVYEYFAHGSLDDWLYESEERAAKLNWPLRLSIALETARGLSFLHHECVHLIIHRDMKTSNILLNEKFKAVLTDFGMARIMDIDCTHVSTVVAGTPGYVPPEYSQTWRATTKGDVYSFGVVMLELLAGKRPTGPHFTGRCGSNLIEMTRILVSSGRFDEVLDKNVLDSGAAQQVSAFLALALRCTEATPALRPSMLEVVKSLEMISTMQAFDRSRVDLGSTPAHMKGVVIH</sequence>
<dbReference type="InterPro" id="IPR003591">
    <property type="entry name" value="Leu-rich_rpt_typical-subtyp"/>
</dbReference>
<keyword evidence="11" id="KW-0677">Repeat</keyword>
<evidence type="ECO:0000256" key="15">
    <source>
        <dbReference type="ARBA" id="ARBA00022989"/>
    </source>
</evidence>
<organism evidence="25 26">
    <name type="scientific">Ceratodon purpureus</name>
    <name type="common">Fire moss</name>
    <name type="synonym">Dicranum purpureum</name>
    <dbReference type="NCBI Taxonomy" id="3225"/>
    <lineage>
        <taxon>Eukaryota</taxon>
        <taxon>Viridiplantae</taxon>
        <taxon>Streptophyta</taxon>
        <taxon>Embryophyta</taxon>
        <taxon>Bryophyta</taxon>
        <taxon>Bryophytina</taxon>
        <taxon>Bryopsida</taxon>
        <taxon>Dicranidae</taxon>
        <taxon>Pseudoditrichales</taxon>
        <taxon>Ditrichaceae</taxon>
        <taxon>Ceratodon</taxon>
    </lineage>
</organism>
<dbReference type="SUPFAM" id="SSF52058">
    <property type="entry name" value="L domain-like"/>
    <property type="match status" value="1"/>
</dbReference>
<evidence type="ECO:0000256" key="16">
    <source>
        <dbReference type="ARBA" id="ARBA00023136"/>
    </source>
</evidence>
<dbReference type="GO" id="GO:0004674">
    <property type="term" value="F:protein serine/threonine kinase activity"/>
    <property type="evidence" value="ECO:0007669"/>
    <property type="project" value="UniProtKB-KW"/>
</dbReference>
<keyword evidence="26" id="KW-1185">Reference proteome</keyword>
<dbReference type="Gene3D" id="3.30.200.20">
    <property type="entry name" value="Phosphorylase Kinase, domain 1"/>
    <property type="match status" value="1"/>
</dbReference>
<evidence type="ECO:0000256" key="10">
    <source>
        <dbReference type="ARBA" id="ARBA00022729"/>
    </source>
</evidence>
<dbReference type="PANTHER" id="PTHR48056:SF34">
    <property type="entry name" value="LRR RECEPTOR-LIKE SERINE_THREONINE-PROTEIN KINASE ERL1"/>
    <property type="match status" value="1"/>
</dbReference>
<dbReference type="InterPro" id="IPR050647">
    <property type="entry name" value="Plant_LRR-RLKs"/>
</dbReference>